<dbReference type="InterPro" id="IPR002885">
    <property type="entry name" value="PPR_rpt"/>
</dbReference>
<proteinExistence type="inferred from homology"/>
<dbReference type="PROSITE" id="PS51375">
    <property type="entry name" value="PPR"/>
    <property type="match status" value="2"/>
</dbReference>
<dbReference type="Gene3D" id="1.25.40.10">
    <property type="entry name" value="Tetratricopeptide repeat domain"/>
    <property type="match status" value="3"/>
</dbReference>
<dbReference type="AlphaFoldDB" id="A0A6A6XUE6"/>
<dbReference type="InterPro" id="IPR057027">
    <property type="entry name" value="TPR_mt"/>
</dbReference>
<feature type="repeat" description="PPR" evidence="5">
    <location>
        <begin position="485"/>
        <end position="519"/>
    </location>
</feature>
<reference evidence="8" key="1">
    <citation type="journal article" date="2020" name="Stud. Mycol.">
        <title>101 Dothideomycetes genomes: a test case for predicting lifestyles and emergence of pathogens.</title>
        <authorList>
            <person name="Haridas S."/>
            <person name="Albert R."/>
            <person name="Binder M."/>
            <person name="Bloem J."/>
            <person name="Labutti K."/>
            <person name="Salamov A."/>
            <person name="Andreopoulos B."/>
            <person name="Baker S."/>
            <person name="Barry K."/>
            <person name="Bills G."/>
            <person name="Bluhm B."/>
            <person name="Cannon C."/>
            <person name="Castanera R."/>
            <person name="Culley D."/>
            <person name="Daum C."/>
            <person name="Ezra D."/>
            <person name="Gonzalez J."/>
            <person name="Henrissat B."/>
            <person name="Kuo A."/>
            <person name="Liang C."/>
            <person name="Lipzen A."/>
            <person name="Lutzoni F."/>
            <person name="Magnuson J."/>
            <person name="Mondo S."/>
            <person name="Nolan M."/>
            <person name="Ohm R."/>
            <person name="Pangilinan J."/>
            <person name="Park H.-J."/>
            <person name="Ramirez L."/>
            <person name="Alfaro M."/>
            <person name="Sun H."/>
            <person name="Tritt A."/>
            <person name="Yoshinaga Y."/>
            <person name="Zwiers L.-H."/>
            <person name="Turgeon B."/>
            <person name="Goodwin S."/>
            <person name="Spatafora J."/>
            <person name="Crous P."/>
            <person name="Grigoriev I."/>
        </authorList>
    </citation>
    <scope>NUCLEOTIDE SEQUENCE</scope>
    <source>
        <strain evidence="8">CBS 109.77</strain>
    </source>
</reference>
<keyword evidence="9" id="KW-1185">Reference proteome</keyword>
<feature type="domain" description="Pentatricopeptide repeat-containing protein-mitochondrial" evidence="7">
    <location>
        <begin position="310"/>
        <end position="440"/>
    </location>
</feature>
<dbReference type="OrthoDB" id="747253at2759"/>
<evidence type="ECO:0000313" key="9">
    <source>
        <dbReference type="Proteomes" id="UP000799757"/>
    </source>
</evidence>
<dbReference type="Pfam" id="PF13812">
    <property type="entry name" value="PPR_3"/>
    <property type="match status" value="2"/>
</dbReference>
<accession>A0A6A6XUE6</accession>
<dbReference type="EMBL" id="MU001757">
    <property type="protein sequence ID" value="KAF2799853.1"/>
    <property type="molecule type" value="Genomic_DNA"/>
</dbReference>
<protein>
    <recommendedName>
        <fullName evidence="7">Pentatricopeptide repeat-containing protein-mitochondrial domain-containing protein</fullName>
    </recommendedName>
</protein>
<sequence length="600" mass="66990">MLARPIVHDALWRCLCPSFPSHRATAGLVLVGSGAVTRHRRPRAASRCPPLRAFSGATEPESSPYLSPAGFGARTRLPTRANAPSGHGKPALVHLQTAELYERLRREGAAGKHEDVMNIVRILIKDRRERPNSALYAAVLHSYVNAEEGTAGKVRRVLDEMAEDGVELDARGCHCVLETLAVHPDYLLRNEILEYMRERWFSLSARGHNMVVAGLLRDRLFEQALEKIGEMVSQRVQVEGWLWDKTMWLLLDYGEIEEAYQTLLLRQNNGNVKLTTALWTHFLDCAAQIEAVNLTWHSQVIPGYLKPATGTCLKILTLAGRRGQVKLATDVFRVLSERETVFDIHTYEGLMEAYTNAQDLNAALSVAIIMHESALKVSADSIGPIYFFLVQNHSRPMEAFSLLQNFESSGRKVPVAAVNVCLQACVHLKRLEEAIEIYKALHTVCKTGPNTQTFNILFQGCHKAARKELAMFLASEMTQLGLKPDRITYDRLVLVCTQSNDLEDAMLYYEEMRGQGYDMRRGTFEMVIKLGVSAGDARMPAVLRDMYEAGFTPSDELVRSVKMRFEDPPVHESLSGVEGGVAGPRVQDALMSEKSVDSPI</sequence>
<dbReference type="Pfam" id="PF23276">
    <property type="entry name" value="TPR_24"/>
    <property type="match status" value="1"/>
</dbReference>
<feature type="repeat" description="PPR" evidence="5">
    <location>
        <begin position="450"/>
        <end position="484"/>
    </location>
</feature>
<gene>
    <name evidence="8" type="ORF">K505DRAFT_293900</name>
</gene>
<name>A0A6A6XUE6_9PLEO</name>
<evidence type="ECO:0000259" key="7">
    <source>
        <dbReference type="Pfam" id="PF23276"/>
    </source>
</evidence>
<comment type="subunit">
    <text evidence="4">Binds to mitochondrial small subunit 15S rRNA.</text>
</comment>
<evidence type="ECO:0000256" key="6">
    <source>
        <dbReference type="SAM" id="MobiDB-lite"/>
    </source>
</evidence>
<evidence type="ECO:0000256" key="3">
    <source>
        <dbReference type="ARBA" id="ARBA00044493"/>
    </source>
</evidence>
<dbReference type="InterPro" id="IPR011990">
    <property type="entry name" value="TPR-like_helical_dom_sf"/>
</dbReference>
<comment type="function">
    <text evidence="3">Regulates mitochondrial small subunit maturation by controlling 15S rRNA 5'-end processing. Localizes to the 5' precursor of the 15S rRNA in a position that is subsequently occupied by mS47 in the mature yeast mtSSU. Uses structure and sequence-specific RNA recognition, binding to a single-stranded region of the precursor and specifically recognizing bases -6 to -1. The exchange of Ccm1 for mS47 is coupled to the irreversible removal of precursor rRNA that is accompanied by conformational changes of the mitoribosomal proteins uS5m and mS26. These conformational changes signal completion of 5'-end rRNA processing through protection of the mature 5'-end of the 15S rRNA and stabilization of mS47. The removal of the 5' precursor together with the dissociation of Ccm1 may be catalyzed by the 5'-3' exoribonuclease Pet127. Involved in the specific removal of group I introns in mitochondrial encoded transcripts.</text>
</comment>
<feature type="region of interest" description="Disordered" evidence="6">
    <location>
        <begin position="41"/>
        <end position="67"/>
    </location>
</feature>
<evidence type="ECO:0000256" key="4">
    <source>
        <dbReference type="ARBA" id="ARBA00044511"/>
    </source>
</evidence>
<evidence type="ECO:0000313" key="8">
    <source>
        <dbReference type="EMBL" id="KAF2799853.1"/>
    </source>
</evidence>
<dbReference type="PANTHER" id="PTHR47447">
    <property type="entry name" value="OS03G0856100 PROTEIN"/>
    <property type="match status" value="1"/>
</dbReference>
<evidence type="ECO:0000256" key="2">
    <source>
        <dbReference type="ARBA" id="ARBA00022737"/>
    </source>
</evidence>
<dbReference type="PANTHER" id="PTHR47447:SF17">
    <property type="entry name" value="OS12G0638900 PROTEIN"/>
    <property type="match status" value="1"/>
</dbReference>
<evidence type="ECO:0000256" key="1">
    <source>
        <dbReference type="ARBA" id="ARBA00006192"/>
    </source>
</evidence>
<comment type="similarity">
    <text evidence="1">Belongs to the CCM1 family.</text>
</comment>
<organism evidence="8 9">
    <name type="scientific">Melanomma pulvis-pyrius CBS 109.77</name>
    <dbReference type="NCBI Taxonomy" id="1314802"/>
    <lineage>
        <taxon>Eukaryota</taxon>
        <taxon>Fungi</taxon>
        <taxon>Dikarya</taxon>
        <taxon>Ascomycota</taxon>
        <taxon>Pezizomycotina</taxon>
        <taxon>Dothideomycetes</taxon>
        <taxon>Pleosporomycetidae</taxon>
        <taxon>Pleosporales</taxon>
        <taxon>Melanommataceae</taxon>
        <taxon>Melanomma</taxon>
    </lineage>
</organism>
<keyword evidence="2" id="KW-0677">Repeat</keyword>
<dbReference type="Proteomes" id="UP000799757">
    <property type="component" value="Unassembled WGS sequence"/>
</dbReference>
<evidence type="ECO:0000256" key="5">
    <source>
        <dbReference type="PROSITE-ProRule" id="PRU00708"/>
    </source>
</evidence>